<organism evidence="2 3">
    <name type="scientific">Armillaria ostoyae</name>
    <name type="common">Armillaria root rot fungus</name>
    <dbReference type="NCBI Taxonomy" id="47428"/>
    <lineage>
        <taxon>Eukaryota</taxon>
        <taxon>Fungi</taxon>
        <taxon>Dikarya</taxon>
        <taxon>Basidiomycota</taxon>
        <taxon>Agaricomycotina</taxon>
        <taxon>Agaricomycetes</taxon>
        <taxon>Agaricomycetidae</taxon>
        <taxon>Agaricales</taxon>
        <taxon>Marasmiineae</taxon>
        <taxon>Physalacriaceae</taxon>
        <taxon>Armillaria</taxon>
    </lineage>
</organism>
<sequence>MPHRKGVQFGSFTTFPIPCHGLVDPNHVPKFIPRHRTRFPTQSILRKVQARLHETHAFGSSLKINSRPYPYPRLSSTVASLYKPWSESHHRRAPSSGTPQTHRRAAFSFGKVKLSADRESWIDPQGGWQPPRSPWAEQKQESNVQASTLDDEWKWDQSEKRWTNPRGRWQNTRNGWQWQWNQAPGGNLEQGTPTTLQPTPAEPSPLPIFATRPSHRKRASLDLKLESSTVTPHKSKSSSKERPKSDSFDLRSLASSLPQAPAYRLHADLTTVQPLLWSILDAPSLKTVSLLSCINSGADPRLDLPACPGAKEIVVHSHPRLSKLHFKNFKHSPTIHELLVGIHDYFYAKISKKKMKTLTIDDRNTIFAAKSKRMFLRGSGEVEDDLRVDLLDGYVLFNGMKVLSHDEDGKVEVALELRREKRWDWYMTYQR</sequence>
<evidence type="ECO:0000256" key="1">
    <source>
        <dbReference type="SAM" id="MobiDB-lite"/>
    </source>
</evidence>
<dbReference type="AlphaFoldDB" id="A0A284RIP3"/>
<dbReference type="OrthoDB" id="2906724at2759"/>
<dbReference type="EMBL" id="FUEG01000009">
    <property type="protein sequence ID" value="SJL08636.1"/>
    <property type="molecule type" value="Genomic_DNA"/>
</dbReference>
<keyword evidence="3" id="KW-1185">Reference proteome</keyword>
<evidence type="ECO:0000313" key="2">
    <source>
        <dbReference type="EMBL" id="SJL08636.1"/>
    </source>
</evidence>
<feature type="compositionally biased region" description="Basic and acidic residues" evidence="1">
    <location>
        <begin position="238"/>
        <end position="249"/>
    </location>
</feature>
<proteinExistence type="predicted"/>
<reference evidence="3" key="1">
    <citation type="journal article" date="2017" name="Nat. Ecol. Evol.">
        <title>Genome expansion and lineage-specific genetic innovations in the forest pathogenic fungi Armillaria.</title>
        <authorList>
            <person name="Sipos G."/>
            <person name="Prasanna A.N."/>
            <person name="Walter M.C."/>
            <person name="O'Connor E."/>
            <person name="Balint B."/>
            <person name="Krizsan K."/>
            <person name="Kiss B."/>
            <person name="Hess J."/>
            <person name="Varga T."/>
            <person name="Slot J."/>
            <person name="Riley R."/>
            <person name="Boka B."/>
            <person name="Rigling D."/>
            <person name="Barry K."/>
            <person name="Lee J."/>
            <person name="Mihaltcheva S."/>
            <person name="LaButti K."/>
            <person name="Lipzen A."/>
            <person name="Waldron R."/>
            <person name="Moloney N.M."/>
            <person name="Sperisen C."/>
            <person name="Kredics L."/>
            <person name="Vagvoelgyi C."/>
            <person name="Patrignani A."/>
            <person name="Fitzpatrick D."/>
            <person name="Nagy I."/>
            <person name="Doyle S."/>
            <person name="Anderson J.B."/>
            <person name="Grigoriev I.V."/>
            <person name="Gueldener U."/>
            <person name="Muensterkoetter M."/>
            <person name="Nagy L.G."/>
        </authorList>
    </citation>
    <scope>NUCLEOTIDE SEQUENCE [LARGE SCALE GENOMIC DNA]</scope>
    <source>
        <strain evidence="3">C18/9</strain>
    </source>
</reference>
<dbReference type="Proteomes" id="UP000219338">
    <property type="component" value="Unassembled WGS sequence"/>
</dbReference>
<feature type="compositionally biased region" description="Basic and acidic residues" evidence="1">
    <location>
        <begin position="151"/>
        <end position="162"/>
    </location>
</feature>
<dbReference type="OMA" id="DRESWID"/>
<protein>
    <submittedName>
        <fullName evidence="2">Uncharacterized protein</fullName>
    </submittedName>
</protein>
<evidence type="ECO:0000313" key="3">
    <source>
        <dbReference type="Proteomes" id="UP000219338"/>
    </source>
</evidence>
<feature type="compositionally biased region" description="Polar residues" evidence="1">
    <location>
        <begin position="169"/>
        <end position="198"/>
    </location>
</feature>
<feature type="region of interest" description="Disordered" evidence="1">
    <location>
        <begin position="121"/>
        <end position="249"/>
    </location>
</feature>
<name>A0A284RIP3_ARMOS</name>
<gene>
    <name evidence="2" type="ORF">ARMOST_12003</name>
</gene>
<accession>A0A284RIP3</accession>